<dbReference type="AlphaFoldDB" id="A0A0J9X5W0"/>
<evidence type="ECO:0008006" key="3">
    <source>
        <dbReference type="Google" id="ProtNLM"/>
    </source>
</evidence>
<protein>
    <recommendedName>
        <fullName evidence="3">DUF2470 domain-containing protein</fullName>
    </recommendedName>
</protein>
<accession>A0A0J9X5W0</accession>
<name>A0A0J9X5W0_GEOCN</name>
<keyword evidence="2" id="KW-1185">Reference proteome</keyword>
<dbReference type="Proteomes" id="UP000242525">
    <property type="component" value="Unassembled WGS sequence"/>
</dbReference>
<gene>
    <name evidence="1" type="ORF">BN980_GECA02s06291g</name>
</gene>
<dbReference type="PANTHER" id="PTHR37783">
    <property type="entry name" value="MEMBRANE PROTEIN, PUTATIVE (AFU_ORTHOLOGUE AFUA_1G04315)-RELATED"/>
    <property type="match status" value="1"/>
</dbReference>
<dbReference type="PANTHER" id="PTHR37783:SF1">
    <property type="entry name" value="MEMBRANE PROTEIN, PUTATIVE (AFU_ORTHOLOGUE AFUA_1G04315)-RELATED"/>
    <property type="match status" value="1"/>
</dbReference>
<comment type="caution">
    <text evidence="1">The sequence shown here is derived from an EMBL/GenBank/DDBJ whole genome shotgun (WGS) entry which is preliminary data.</text>
</comment>
<organism evidence="1 2">
    <name type="scientific">Geotrichum candidum</name>
    <name type="common">Oospora lactis</name>
    <name type="synonym">Dipodascus geotrichum</name>
    <dbReference type="NCBI Taxonomy" id="1173061"/>
    <lineage>
        <taxon>Eukaryota</taxon>
        <taxon>Fungi</taxon>
        <taxon>Dikarya</taxon>
        <taxon>Ascomycota</taxon>
        <taxon>Saccharomycotina</taxon>
        <taxon>Dipodascomycetes</taxon>
        <taxon>Dipodascales</taxon>
        <taxon>Dipodascaceae</taxon>
        <taxon>Geotrichum</taxon>
    </lineage>
</organism>
<sequence length="223" mass="25230">MTQHSDSPIKTIDQLITYINKFHTLALYDLLIVHASVDIDPAAPTSHIRLLTIKPDRLILEYESAFFNLPVKARIPVNPPFPSVTDADTADVRARILDGLAREAAHDRGFVTTAPVTSYLLPTSFLELGVIVGTFLNVPPLRDYVFSHFLPDSVANSEVIRAIEYYPWLLFVSVMAIHATELVTLMRPLAYRARVAPEVKWRWYFATLTEGYPAIRRLKTLLK</sequence>
<evidence type="ECO:0000313" key="1">
    <source>
        <dbReference type="EMBL" id="CDO52132.1"/>
    </source>
</evidence>
<proteinExistence type="predicted"/>
<dbReference type="EMBL" id="CCBN010000002">
    <property type="protein sequence ID" value="CDO52132.1"/>
    <property type="molecule type" value="Genomic_DNA"/>
</dbReference>
<evidence type="ECO:0000313" key="2">
    <source>
        <dbReference type="Proteomes" id="UP000242525"/>
    </source>
</evidence>
<reference evidence="1" key="1">
    <citation type="submission" date="2014-03" db="EMBL/GenBank/DDBJ databases">
        <authorList>
            <person name="Casaregola S."/>
        </authorList>
    </citation>
    <scope>NUCLEOTIDE SEQUENCE [LARGE SCALE GENOMIC DNA]</scope>
    <source>
        <strain evidence="1">CLIB 918</strain>
    </source>
</reference>